<evidence type="ECO:0000256" key="4">
    <source>
        <dbReference type="ARBA" id="ARBA00022553"/>
    </source>
</evidence>
<keyword evidence="5" id="KW-0808">Transferase</keyword>
<dbReference type="GO" id="GO:0004721">
    <property type="term" value="F:phosphoprotein phosphatase activity"/>
    <property type="evidence" value="ECO:0007669"/>
    <property type="project" value="TreeGrafter"/>
</dbReference>
<feature type="transmembrane region" description="Helical" evidence="8">
    <location>
        <begin position="157"/>
        <end position="176"/>
    </location>
</feature>
<evidence type="ECO:0000256" key="5">
    <source>
        <dbReference type="ARBA" id="ARBA00022679"/>
    </source>
</evidence>
<evidence type="ECO:0000256" key="3">
    <source>
        <dbReference type="ARBA" id="ARBA00012438"/>
    </source>
</evidence>
<dbReference type="FunFam" id="3.30.565.10:FF:000006">
    <property type="entry name" value="Sensor histidine kinase WalK"/>
    <property type="match status" value="1"/>
</dbReference>
<dbReference type="AlphaFoldDB" id="A0A0B3VZN4"/>
<dbReference type="SMART" id="SM00388">
    <property type="entry name" value="HisKA"/>
    <property type="match status" value="1"/>
</dbReference>
<evidence type="ECO:0000256" key="8">
    <source>
        <dbReference type="SAM" id="Phobius"/>
    </source>
</evidence>
<keyword evidence="8" id="KW-0812">Transmembrane</keyword>
<dbReference type="STRING" id="1577792.QX51_18800"/>
<comment type="subcellular location">
    <subcellularLocation>
        <location evidence="2">Membrane</location>
    </subcellularLocation>
</comment>
<keyword evidence="8" id="KW-0472">Membrane</keyword>
<evidence type="ECO:0000256" key="1">
    <source>
        <dbReference type="ARBA" id="ARBA00000085"/>
    </source>
</evidence>
<evidence type="ECO:0000256" key="2">
    <source>
        <dbReference type="ARBA" id="ARBA00004370"/>
    </source>
</evidence>
<protein>
    <recommendedName>
        <fullName evidence="3">histidine kinase</fullName>
        <ecNumber evidence="3">2.7.13.3</ecNumber>
    </recommendedName>
</protein>
<evidence type="ECO:0000256" key="7">
    <source>
        <dbReference type="ARBA" id="ARBA00023012"/>
    </source>
</evidence>
<dbReference type="Pfam" id="PF02518">
    <property type="entry name" value="HATPase_c"/>
    <property type="match status" value="1"/>
</dbReference>
<keyword evidence="4" id="KW-0597">Phosphoprotein</keyword>
<dbReference type="InterPro" id="IPR003661">
    <property type="entry name" value="HisK_dim/P_dom"/>
</dbReference>
<evidence type="ECO:0000313" key="10">
    <source>
        <dbReference type="EMBL" id="KHS55542.1"/>
    </source>
</evidence>
<accession>A0A0B3VZN4</accession>
<comment type="caution">
    <text evidence="10">The sequence shown here is derived from an EMBL/GenBank/DDBJ whole genome shotgun (WGS) entry which is preliminary data.</text>
</comment>
<comment type="catalytic activity">
    <reaction evidence="1">
        <text>ATP + protein L-histidine = ADP + protein N-phospho-L-histidine.</text>
        <dbReference type="EC" id="2.7.13.3"/>
    </reaction>
</comment>
<keyword evidence="7" id="KW-0902">Two-component regulatory system</keyword>
<keyword evidence="6 10" id="KW-0418">Kinase</keyword>
<dbReference type="GO" id="GO:0016036">
    <property type="term" value="P:cellular response to phosphate starvation"/>
    <property type="evidence" value="ECO:0007669"/>
    <property type="project" value="TreeGrafter"/>
</dbReference>
<dbReference type="EMBL" id="JWHR01000162">
    <property type="protein sequence ID" value="KHS55542.1"/>
    <property type="molecule type" value="Genomic_DNA"/>
</dbReference>
<dbReference type="GO" id="GO:0000155">
    <property type="term" value="F:phosphorelay sensor kinase activity"/>
    <property type="evidence" value="ECO:0007669"/>
    <property type="project" value="InterPro"/>
</dbReference>
<organism evidence="10 11">
    <name type="scientific">Terrisporobacter othiniensis</name>
    <dbReference type="NCBI Taxonomy" id="1577792"/>
    <lineage>
        <taxon>Bacteria</taxon>
        <taxon>Bacillati</taxon>
        <taxon>Bacillota</taxon>
        <taxon>Clostridia</taxon>
        <taxon>Peptostreptococcales</taxon>
        <taxon>Peptostreptococcaceae</taxon>
        <taxon>Terrisporobacter</taxon>
    </lineage>
</organism>
<evidence type="ECO:0000259" key="9">
    <source>
        <dbReference type="PROSITE" id="PS50109"/>
    </source>
</evidence>
<name>A0A0B3VZN4_9FIRM</name>
<keyword evidence="11" id="KW-1185">Reference proteome</keyword>
<gene>
    <name evidence="10" type="ORF">QX51_18800</name>
</gene>
<keyword evidence="8" id="KW-1133">Transmembrane helix</keyword>
<evidence type="ECO:0000313" key="11">
    <source>
        <dbReference type="Proteomes" id="UP000031189"/>
    </source>
</evidence>
<dbReference type="OrthoDB" id="9762826at2"/>
<dbReference type="Pfam" id="PF00512">
    <property type="entry name" value="HisKA"/>
    <property type="match status" value="1"/>
</dbReference>
<dbReference type="InterPro" id="IPR050351">
    <property type="entry name" value="BphY/WalK/GraS-like"/>
</dbReference>
<dbReference type="SMART" id="SM00387">
    <property type="entry name" value="HATPase_c"/>
    <property type="match status" value="1"/>
</dbReference>
<dbReference type="InterPro" id="IPR004358">
    <property type="entry name" value="Sig_transdc_His_kin-like_C"/>
</dbReference>
<dbReference type="InterPro" id="IPR036097">
    <property type="entry name" value="HisK_dim/P_sf"/>
</dbReference>
<dbReference type="CDD" id="cd00075">
    <property type="entry name" value="HATPase"/>
    <property type="match status" value="1"/>
</dbReference>
<dbReference type="RefSeq" id="WP_039681429.1">
    <property type="nucleotide sequence ID" value="NZ_JAWGXO010000004.1"/>
</dbReference>
<dbReference type="PROSITE" id="PS50109">
    <property type="entry name" value="HIS_KIN"/>
    <property type="match status" value="1"/>
</dbReference>
<dbReference type="SUPFAM" id="SSF47384">
    <property type="entry name" value="Homodimeric domain of signal transducing histidine kinase"/>
    <property type="match status" value="1"/>
</dbReference>
<reference evidence="10 11" key="1">
    <citation type="submission" date="2014-12" db="EMBL/GenBank/DDBJ databases">
        <title>Draft genome sequence of Terrisporobacter sp. 08-306576, isolated from the blood culture of a bacteremia patient.</title>
        <authorList>
            <person name="Lund L.C."/>
            <person name="Sydenham T.V."/>
            <person name="Hogh S.V."/>
            <person name="Skov M.N."/>
            <person name="Kemp M."/>
            <person name="Justesen U.S."/>
        </authorList>
    </citation>
    <scope>NUCLEOTIDE SEQUENCE [LARGE SCALE GENOMIC DNA]</scope>
    <source>
        <strain evidence="10 11">08-306576</strain>
    </source>
</reference>
<dbReference type="Gene3D" id="3.30.565.10">
    <property type="entry name" value="Histidine kinase-like ATPase, C-terminal domain"/>
    <property type="match status" value="1"/>
</dbReference>
<dbReference type="Proteomes" id="UP000031189">
    <property type="component" value="Unassembled WGS sequence"/>
</dbReference>
<dbReference type="CDD" id="cd00082">
    <property type="entry name" value="HisKA"/>
    <property type="match status" value="1"/>
</dbReference>
<feature type="transmembrane region" description="Helical" evidence="8">
    <location>
        <begin position="20"/>
        <end position="44"/>
    </location>
</feature>
<dbReference type="SUPFAM" id="SSF55874">
    <property type="entry name" value="ATPase domain of HSP90 chaperone/DNA topoisomerase II/histidine kinase"/>
    <property type="match status" value="1"/>
</dbReference>
<dbReference type="GO" id="GO:0005886">
    <property type="term" value="C:plasma membrane"/>
    <property type="evidence" value="ECO:0007669"/>
    <property type="project" value="TreeGrafter"/>
</dbReference>
<dbReference type="PANTHER" id="PTHR45453:SF3">
    <property type="entry name" value="HISTIDINE KINASE"/>
    <property type="match status" value="1"/>
</dbReference>
<dbReference type="PRINTS" id="PR00344">
    <property type="entry name" value="BCTRLSENSOR"/>
</dbReference>
<dbReference type="EC" id="2.7.13.3" evidence="3"/>
<feature type="domain" description="Histidine kinase" evidence="9">
    <location>
        <begin position="204"/>
        <end position="417"/>
    </location>
</feature>
<sequence>MKKILKFWNNLNIKYKLFTITSALLLFLAFIIYLTLYFFMPAYYHQYKIELLKNSVNSIVEDSKFYDIDELQRRLYFLGKKQNVAMILTDDKGFIIFGKNEQHITNKYAGDIPMSNQVKEYTIRATIKLKDSPDFYHLEIVMPLQPIDEANTVLRSILPFIIISAFLIALFGAYIYSKTITKPLIEIINKEREEEKNRKEFIATISHELKTPITIISGQLEGMIYNVGKYKDRETYLRKSYDSTQELKVLVDEMMEISKNELLEKDLKIEAINLSEMLKELVNRQSYLIDDKNLKLIYKVENKLYIKADREKIIKVLNNLINNAIKYSPKGEKIIIKAYKSKASKTVVFEIENTGITIENKYLSDVFNPFFRVEKSRNRKTGGSGLGLYIVSKTLKSHNLYYKMESKKNSVLFTIYF</sequence>
<dbReference type="InterPro" id="IPR005467">
    <property type="entry name" value="His_kinase_dom"/>
</dbReference>
<dbReference type="PANTHER" id="PTHR45453">
    <property type="entry name" value="PHOSPHATE REGULON SENSOR PROTEIN PHOR"/>
    <property type="match status" value="1"/>
</dbReference>
<dbReference type="Gene3D" id="1.10.287.130">
    <property type="match status" value="1"/>
</dbReference>
<evidence type="ECO:0000256" key="6">
    <source>
        <dbReference type="ARBA" id="ARBA00022777"/>
    </source>
</evidence>
<proteinExistence type="predicted"/>
<dbReference type="InterPro" id="IPR036890">
    <property type="entry name" value="HATPase_C_sf"/>
</dbReference>
<dbReference type="InterPro" id="IPR003594">
    <property type="entry name" value="HATPase_dom"/>
</dbReference>